<evidence type="ECO:0000256" key="4">
    <source>
        <dbReference type="ARBA" id="ARBA00023002"/>
    </source>
</evidence>
<dbReference type="GO" id="GO:0016706">
    <property type="term" value="F:2-oxoglutarate-dependent dioxygenase activity"/>
    <property type="evidence" value="ECO:0007669"/>
    <property type="project" value="TreeGrafter"/>
</dbReference>
<dbReference type="InterPro" id="IPR042098">
    <property type="entry name" value="TauD-like_sf"/>
</dbReference>
<protein>
    <recommendedName>
        <fullName evidence="7">TauD/TfdA-like domain-containing protein</fullName>
    </recommendedName>
</protein>
<sequence>MAPVATAASNDTEDAASNGPVKLFNPFYSPSYGDDESDKGYEYAQYTPYWPDVKWEPLGEQAVTERALLADPSKKNLFSAATNVQHLTPAIGTEISGIDLRQLTAQQKDELALLVAERGVVFFRDQEINIHEQLELGRHFGPLHKHATTPVPREPGLEEVHVVYTDGKRRPDTSAFSKLELWHSDVSYELQPPSTTSLKLITGPPYGGDTLWSSGYALYSSLSPGFQKYLEGLTAIHSAVQQADGSRAAGHTVRREAVETVHPVVRVHPATGWKSVYVNPGFTRSIIGVPKAESDAVLSFLFHQIAVNVDFQVRFRWTPNAIAFWDNRIVTHSATFDFWPHRRHALRATPHGERPLSVEAYEAAGKQAKDRQVDLWEQEGVSAPATNGHAKVRGYND</sequence>
<dbReference type="FunFam" id="3.60.130.10:FF:000003">
    <property type="entry name" value="Alpha-ketoglutarate-dependent taurine dioxygenase"/>
    <property type="match status" value="1"/>
</dbReference>
<dbReference type="InterPro" id="IPR003819">
    <property type="entry name" value="TauD/TfdA-like"/>
</dbReference>
<organism evidence="8 9">
    <name type="scientific">Ceriporiopsis subvermispora (strain B)</name>
    <name type="common">White-rot fungus</name>
    <name type="synonym">Gelatoporia subvermispora</name>
    <dbReference type="NCBI Taxonomy" id="914234"/>
    <lineage>
        <taxon>Eukaryota</taxon>
        <taxon>Fungi</taxon>
        <taxon>Dikarya</taxon>
        <taxon>Basidiomycota</taxon>
        <taxon>Agaricomycotina</taxon>
        <taxon>Agaricomycetes</taxon>
        <taxon>Polyporales</taxon>
        <taxon>Gelatoporiaceae</taxon>
        <taxon>Gelatoporia</taxon>
    </lineage>
</organism>
<keyword evidence="4" id="KW-0560">Oxidoreductase</keyword>
<dbReference type="GO" id="GO:0005737">
    <property type="term" value="C:cytoplasm"/>
    <property type="evidence" value="ECO:0007669"/>
    <property type="project" value="TreeGrafter"/>
</dbReference>
<evidence type="ECO:0000256" key="3">
    <source>
        <dbReference type="ARBA" id="ARBA00022964"/>
    </source>
</evidence>
<feature type="domain" description="TauD/TfdA-like" evidence="7">
    <location>
        <begin position="84"/>
        <end position="349"/>
    </location>
</feature>
<dbReference type="GO" id="GO:0046872">
    <property type="term" value="F:metal ion binding"/>
    <property type="evidence" value="ECO:0007669"/>
    <property type="project" value="UniProtKB-KW"/>
</dbReference>
<dbReference type="Pfam" id="PF02668">
    <property type="entry name" value="TauD"/>
    <property type="match status" value="1"/>
</dbReference>
<dbReference type="HOGENOM" id="CLU_036005_0_1_1"/>
<name>M2PDL1_CERS8</name>
<keyword evidence="2" id="KW-0479">Metal-binding</keyword>
<comment type="similarity">
    <text evidence="1">Belongs to the TfdA dioxygenase family.</text>
</comment>
<evidence type="ECO:0000256" key="2">
    <source>
        <dbReference type="ARBA" id="ARBA00022723"/>
    </source>
</evidence>
<dbReference type="OrthoDB" id="10257314at2759"/>
<dbReference type="InterPro" id="IPR051323">
    <property type="entry name" value="AtsK-like"/>
</dbReference>
<dbReference type="EMBL" id="KB445804">
    <property type="protein sequence ID" value="EMD33899.1"/>
    <property type="molecule type" value="Genomic_DNA"/>
</dbReference>
<proteinExistence type="inferred from homology"/>
<keyword evidence="5" id="KW-0408">Iron</keyword>
<dbReference type="Gene3D" id="3.60.130.10">
    <property type="entry name" value="Clavaminate synthase-like"/>
    <property type="match status" value="1"/>
</dbReference>
<dbReference type="PANTHER" id="PTHR30468:SF31">
    <property type="entry name" value="ALPHA-KETOGLUTARATE-DEPENDENT SULFONATE DIOXYGENASE-RELATED"/>
    <property type="match status" value="1"/>
</dbReference>
<keyword evidence="9" id="KW-1185">Reference proteome</keyword>
<accession>M2PDL1</accession>
<evidence type="ECO:0000256" key="5">
    <source>
        <dbReference type="ARBA" id="ARBA00023004"/>
    </source>
</evidence>
<reference evidence="8 9" key="1">
    <citation type="journal article" date="2012" name="Proc. Natl. Acad. Sci. U.S.A.">
        <title>Comparative genomics of Ceriporiopsis subvermispora and Phanerochaete chrysosporium provide insight into selective ligninolysis.</title>
        <authorList>
            <person name="Fernandez-Fueyo E."/>
            <person name="Ruiz-Duenas F.J."/>
            <person name="Ferreira P."/>
            <person name="Floudas D."/>
            <person name="Hibbett D.S."/>
            <person name="Canessa P."/>
            <person name="Larrondo L.F."/>
            <person name="James T.Y."/>
            <person name="Seelenfreund D."/>
            <person name="Lobos S."/>
            <person name="Polanco R."/>
            <person name="Tello M."/>
            <person name="Honda Y."/>
            <person name="Watanabe T."/>
            <person name="Watanabe T."/>
            <person name="Ryu J.S."/>
            <person name="Kubicek C.P."/>
            <person name="Schmoll M."/>
            <person name="Gaskell J."/>
            <person name="Hammel K.E."/>
            <person name="St John F.J."/>
            <person name="Vanden Wymelenberg A."/>
            <person name="Sabat G."/>
            <person name="Splinter BonDurant S."/>
            <person name="Syed K."/>
            <person name="Yadav J.S."/>
            <person name="Doddapaneni H."/>
            <person name="Subramanian V."/>
            <person name="Lavin J.L."/>
            <person name="Oguiza J.A."/>
            <person name="Perez G."/>
            <person name="Pisabarro A.G."/>
            <person name="Ramirez L."/>
            <person name="Santoyo F."/>
            <person name="Master E."/>
            <person name="Coutinho P.M."/>
            <person name="Henrissat B."/>
            <person name="Lombard V."/>
            <person name="Magnuson J.K."/>
            <person name="Kuees U."/>
            <person name="Hori C."/>
            <person name="Igarashi K."/>
            <person name="Samejima M."/>
            <person name="Held B.W."/>
            <person name="Barry K.W."/>
            <person name="LaButti K.M."/>
            <person name="Lapidus A."/>
            <person name="Lindquist E.A."/>
            <person name="Lucas S.M."/>
            <person name="Riley R."/>
            <person name="Salamov A.A."/>
            <person name="Hoffmeister D."/>
            <person name="Schwenk D."/>
            <person name="Hadar Y."/>
            <person name="Yarden O."/>
            <person name="de Vries R.P."/>
            <person name="Wiebenga A."/>
            <person name="Stenlid J."/>
            <person name="Eastwood D."/>
            <person name="Grigoriev I.V."/>
            <person name="Berka R.M."/>
            <person name="Blanchette R.A."/>
            <person name="Kersten P."/>
            <person name="Martinez A.T."/>
            <person name="Vicuna R."/>
            <person name="Cullen D."/>
        </authorList>
    </citation>
    <scope>NUCLEOTIDE SEQUENCE [LARGE SCALE GENOMIC DNA]</scope>
    <source>
        <strain evidence="8 9">B</strain>
    </source>
</reference>
<evidence type="ECO:0000256" key="1">
    <source>
        <dbReference type="ARBA" id="ARBA00005896"/>
    </source>
</evidence>
<dbReference type="SUPFAM" id="SSF51197">
    <property type="entry name" value="Clavaminate synthase-like"/>
    <property type="match status" value="1"/>
</dbReference>
<evidence type="ECO:0000313" key="9">
    <source>
        <dbReference type="Proteomes" id="UP000016930"/>
    </source>
</evidence>
<dbReference type="STRING" id="914234.M2PDL1"/>
<dbReference type="Proteomes" id="UP000016930">
    <property type="component" value="Unassembled WGS sequence"/>
</dbReference>
<gene>
    <name evidence="8" type="ORF">CERSUDRAFT_159178</name>
</gene>
<dbReference type="AlphaFoldDB" id="M2PDL1"/>
<keyword evidence="3" id="KW-0223">Dioxygenase</keyword>
<evidence type="ECO:0000313" key="8">
    <source>
        <dbReference type="EMBL" id="EMD33899.1"/>
    </source>
</evidence>
<evidence type="ECO:0000259" key="7">
    <source>
        <dbReference type="Pfam" id="PF02668"/>
    </source>
</evidence>
<dbReference type="PANTHER" id="PTHR30468">
    <property type="entry name" value="ALPHA-KETOGLUTARATE-DEPENDENT SULFONATE DIOXYGENASE"/>
    <property type="match status" value="1"/>
</dbReference>
<feature type="region of interest" description="Disordered" evidence="6">
    <location>
        <begin position="1"/>
        <end position="20"/>
    </location>
</feature>
<evidence type="ECO:0000256" key="6">
    <source>
        <dbReference type="SAM" id="MobiDB-lite"/>
    </source>
</evidence>